<accession>A0A0F9EUI0</accession>
<feature type="region of interest" description="Disordered" evidence="1">
    <location>
        <begin position="1"/>
        <end position="60"/>
    </location>
</feature>
<feature type="domain" description="Nuclease associated modular" evidence="2">
    <location>
        <begin position="88"/>
        <end position="104"/>
    </location>
</feature>
<feature type="compositionally biased region" description="Basic residues" evidence="1">
    <location>
        <begin position="48"/>
        <end position="57"/>
    </location>
</feature>
<dbReference type="InterPro" id="IPR003611">
    <property type="entry name" value="NUMOD3"/>
</dbReference>
<feature type="domain" description="Nuclease associated modular" evidence="2">
    <location>
        <begin position="112"/>
        <end position="128"/>
    </location>
</feature>
<name>A0A0F9EUI0_9ZZZZ</name>
<feature type="domain" description="Nuclease associated modular" evidence="2">
    <location>
        <begin position="4"/>
        <end position="20"/>
    </location>
</feature>
<dbReference type="GO" id="GO:0003677">
    <property type="term" value="F:DNA binding"/>
    <property type="evidence" value="ECO:0007669"/>
    <property type="project" value="InterPro"/>
</dbReference>
<dbReference type="AlphaFoldDB" id="A0A0F9EUI0"/>
<dbReference type="Gene3D" id="3.40.960.10">
    <property type="entry name" value="VSR Endonuclease"/>
    <property type="match status" value="1"/>
</dbReference>
<proteinExistence type="predicted"/>
<evidence type="ECO:0000259" key="2">
    <source>
        <dbReference type="SMART" id="SM00496"/>
    </source>
</evidence>
<feature type="domain" description="Nuclease associated modular" evidence="2">
    <location>
        <begin position="38"/>
        <end position="54"/>
    </location>
</feature>
<feature type="domain" description="Nuclease associated modular" evidence="2">
    <location>
        <begin position="21"/>
        <end position="37"/>
    </location>
</feature>
<protein>
    <recommendedName>
        <fullName evidence="2">Nuclease associated modular domain-containing protein</fullName>
    </recommendedName>
</protein>
<dbReference type="EMBL" id="LAZR01033248">
    <property type="protein sequence ID" value="KKL48635.1"/>
    <property type="molecule type" value="Genomic_DNA"/>
</dbReference>
<dbReference type="Pfam" id="PF07460">
    <property type="entry name" value="NUMOD3"/>
    <property type="match status" value="2"/>
</dbReference>
<gene>
    <name evidence="3" type="ORF">LCGC14_2323540</name>
</gene>
<dbReference type="SMART" id="SM00496">
    <property type="entry name" value="IENR2"/>
    <property type="match status" value="5"/>
</dbReference>
<comment type="caution">
    <text evidence="3">The sequence shown here is derived from an EMBL/GenBank/DDBJ whole genome shotgun (WGS) entry which is preliminary data.</text>
</comment>
<evidence type="ECO:0000256" key="1">
    <source>
        <dbReference type="SAM" id="MobiDB-lite"/>
    </source>
</evidence>
<sequence>MGLKGYKHTKEAKKKIGAFNKGKKYSPETLKKMSMAKKGKKLSEEHRKKLSKGHKGQKAWNRGISINDETQKALINSHLGKPSWNKGNIGMCTKETILKMRNSHLGHIPGNKGIKYLIESKRKMRISRIIQINKSIASGGQIHPTYNKLACEYFKQFDEINNIQGQYTTSGGEYYIKELGYWLDYFCLDKKLIIEWDEEAHYFNDKLREEDKIRQKRIEKTMPDYDFIRIRESQLNYFMLCLLVAMRYKNKLKG</sequence>
<reference evidence="3" key="1">
    <citation type="journal article" date="2015" name="Nature">
        <title>Complex archaea that bridge the gap between prokaryotes and eukaryotes.</title>
        <authorList>
            <person name="Spang A."/>
            <person name="Saw J.H."/>
            <person name="Jorgensen S.L."/>
            <person name="Zaremba-Niedzwiedzka K."/>
            <person name="Martijn J."/>
            <person name="Lind A.E."/>
            <person name="van Eijk R."/>
            <person name="Schleper C."/>
            <person name="Guy L."/>
            <person name="Ettema T.J."/>
        </authorList>
    </citation>
    <scope>NUCLEOTIDE SEQUENCE</scope>
</reference>
<evidence type="ECO:0000313" key="3">
    <source>
        <dbReference type="EMBL" id="KKL48635.1"/>
    </source>
</evidence>
<feature type="compositionally biased region" description="Basic residues" evidence="1">
    <location>
        <begin position="1"/>
        <end position="24"/>
    </location>
</feature>
<organism evidence="3">
    <name type="scientific">marine sediment metagenome</name>
    <dbReference type="NCBI Taxonomy" id="412755"/>
    <lineage>
        <taxon>unclassified sequences</taxon>
        <taxon>metagenomes</taxon>
        <taxon>ecological metagenomes</taxon>
    </lineage>
</organism>